<reference evidence="2 3" key="1">
    <citation type="journal article" date="2004" name="Science">
        <title>The genome of the diatom Thalassiosira pseudonana: ecology, evolution, and metabolism.</title>
        <authorList>
            <person name="Armbrust E.V."/>
            <person name="Berges J.A."/>
            <person name="Bowler C."/>
            <person name="Green B.R."/>
            <person name="Martinez D."/>
            <person name="Putnam N.H."/>
            <person name="Zhou S."/>
            <person name="Allen A.E."/>
            <person name="Apt K.E."/>
            <person name="Bechner M."/>
            <person name="Brzezinski M.A."/>
            <person name="Chaal B.K."/>
            <person name="Chiovitti A."/>
            <person name="Davis A.K."/>
            <person name="Demarest M.S."/>
            <person name="Detter J.C."/>
            <person name="Glavina T."/>
            <person name="Goodstein D."/>
            <person name="Hadi M.Z."/>
            <person name="Hellsten U."/>
            <person name="Hildebrand M."/>
            <person name="Jenkins B.D."/>
            <person name="Jurka J."/>
            <person name="Kapitonov V.V."/>
            <person name="Kroger N."/>
            <person name="Lau W.W."/>
            <person name="Lane T.W."/>
            <person name="Larimer F.W."/>
            <person name="Lippmeier J.C."/>
            <person name="Lucas S."/>
            <person name="Medina M."/>
            <person name="Montsant A."/>
            <person name="Obornik M."/>
            <person name="Parker M.S."/>
            <person name="Palenik B."/>
            <person name="Pazour G.J."/>
            <person name="Richardson P.M."/>
            <person name="Rynearson T.A."/>
            <person name="Saito M.A."/>
            <person name="Schwartz D.C."/>
            <person name="Thamatrakoln K."/>
            <person name="Valentin K."/>
            <person name="Vardi A."/>
            <person name="Wilkerson F.P."/>
            <person name="Rokhsar D.S."/>
        </authorList>
    </citation>
    <scope>NUCLEOTIDE SEQUENCE [LARGE SCALE GENOMIC DNA]</scope>
    <source>
        <strain evidence="2 3">CCMP1335</strain>
    </source>
</reference>
<dbReference type="PANTHER" id="PTHR43948:SF10">
    <property type="entry name" value="MRJ, ISOFORM E"/>
    <property type="match status" value="1"/>
</dbReference>
<protein>
    <recommendedName>
        <fullName evidence="1">J domain-containing protein</fullName>
    </recommendedName>
</protein>
<dbReference type="eggNOG" id="KOG0715">
    <property type="taxonomic scope" value="Eukaryota"/>
</dbReference>
<dbReference type="PaxDb" id="35128-Thaps32181"/>
<dbReference type="AlphaFoldDB" id="B8BVE7"/>
<dbReference type="CDD" id="cd06257">
    <property type="entry name" value="DnaJ"/>
    <property type="match status" value="1"/>
</dbReference>
<feature type="non-terminal residue" evidence="2">
    <location>
        <position position="1"/>
    </location>
</feature>
<name>B8BVE7_THAPS</name>
<accession>B8BVE7</accession>
<dbReference type="Gene3D" id="1.10.287.110">
    <property type="entry name" value="DnaJ domain"/>
    <property type="match status" value="1"/>
</dbReference>
<dbReference type="PANTHER" id="PTHR43948">
    <property type="entry name" value="DNAJ HOMOLOG SUBFAMILY B"/>
    <property type="match status" value="1"/>
</dbReference>
<feature type="domain" description="J" evidence="1">
    <location>
        <begin position="1"/>
        <end position="73"/>
    </location>
</feature>
<dbReference type="Proteomes" id="UP000001449">
    <property type="component" value="Chromosome 2"/>
</dbReference>
<dbReference type="PROSITE" id="PS50076">
    <property type="entry name" value="DNAJ_2"/>
    <property type="match status" value="1"/>
</dbReference>
<evidence type="ECO:0000259" key="1">
    <source>
        <dbReference type="PROSITE" id="PS50076"/>
    </source>
</evidence>
<organism evidence="2 3">
    <name type="scientific">Thalassiosira pseudonana</name>
    <name type="common">Marine diatom</name>
    <name type="synonym">Cyclotella nana</name>
    <dbReference type="NCBI Taxonomy" id="35128"/>
    <lineage>
        <taxon>Eukaryota</taxon>
        <taxon>Sar</taxon>
        <taxon>Stramenopiles</taxon>
        <taxon>Ochrophyta</taxon>
        <taxon>Bacillariophyta</taxon>
        <taxon>Coscinodiscophyceae</taxon>
        <taxon>Thalassiosirophycidae</taxon>
        <taxon>Thalassiosirales</taxon>
        <taxon>Thalassiosiraceae</taxon>
        <taxon>Thalassiosira</taxon>
    </lineage>
</organism>
<dbReference type="PROSITE" id="PS00636">
    <property type="entry name" value="DNAJ_1"/>
    <property type="match status" value="1"/>
</dbReference>
<sequence length="102" mass="11101">DYYGILGVSKRSKEKDIKSAYRKLALKFKPDPNLSDAANEKKKAKHNDKFVQISLAYDVLGDEKKKKVYDQYGKNGLDLLEKGIDPEEAGFGAGAGGFGGGS</sequence>
<reference evidence="2 3" key="2">
    <citation type="journal article" date="2008" name="Nature">
        <title>The Phaeodactylum genome reveals the evolutionary history of diatom genomes.</title>
        <authorList>
            <person name="Bowler C."/>
            <person name="Allen A.E."/>
            <person name="Badger J.H."/>
            <person name="Grimwood J."/>
            <person name="Jabbari K."/>
            <person name="Kuo A."/>
            <person name="Maheswari U."/>
            <person name="Martens C."/>
            <person name="Maumus F."/>
            <person name="Otillar R.P."/>
            <person name="Rayko E."/>
            <person name="Salamov A."/>
            <person name="Vandepoele K."/>
            <person name="Beszteri B."/>
            <person name="Gruber A."/>
            <person name="Heijde M."/>
            <person name="Katinka M."/>
            <person name="Mock T."/>
            <person name="Valentin K."/>
            <person name="Verret F."/>
            <person name="Berges J.A."/>
            <person name="Brownlee C."/>
            <person name="Cadoret J.P."/>
            <person name="Chiovitti A."/>
            <person name="Choi C.J."/>
            <person name="Coesel S."/>
            <person name="De Martino A."/>
            <person name="Detter J.C."/>
            <person name="Durkin C."/>
            <person name="Falciatore A."/>
            <person name="Fournet J."/>
            <person name="Haruta M."/>
            <person name="Huysman M.J."/>
            <person name="Jenkins B.D."/>
            <person name="Jiroutova K."/>
            <person name="Jorgensen R.E."/>
            <person name="Joubert Y."/>
            <person name="Kaplan A."/>
            <person name="Kroger N."/>
            <person name="Kroth P.G."/>
            <person name="La Roche J."/>
            <person name="Lindquist E."/>
            <person name="Lommer M."/>
            <person name="Martin-Jezequel V."/>
            <person name="Lopez P.J."/>
            <person name="Lucas S."/>
            <person name="Mangogna M."/>
            <person name="McGinnis K."/>
            <person name="Medlin L.K."/>
            <person name="Montsant A."/>
            <person name="Oudot-Le Secq M.P."/>
            <person name="Napoli C."/>
            <person name="Obornik M."/>
            <person name="Parker M.S."/>
            <person name="Petit J.L."/>
            <person name="Porcel B.M."/>
            <person name="Poulsen N."/>
            <person name="Robison M."/>
            <person name="Rychlewski L."/>
            <person name="Rynearson T.A."/>
            <person name="Schmutz J."/>
            <person name="Shapiro H."/>
            <person name="Siaut M."/>
            <person name="Stanley M."/>
            <person name="Sussman M.R."/>
            <person name="Taylor A.R."/>
            <person name="Vardi A."/>
            <person name="von Dassow P."/>
            <person name="Vyverman W."/>
            <person name="Willis A."/>
            <person name="Wyrwicz L.S."/>
            <person name="Rokhsar D.S."/>
            <person name="Weissenbach J."/>
            <person name="Armbrust E.V."/>
            <person name="Green B.R."/>
            <person name="Van de Peer Y."/>
            <person name="Grigoriev I.V."/>
        </authorList>
    </citation>
    <scope>NUCLEOTIDE SEQUENCE [LARGE SCALE GENOMIC DNA]</scope>
    <source>
        <strain evidence="2 3">CCMP1335</strain>
    </source>
</reference>
<proteinExistence type="predicted"/>
<dbReference type="SUPFAM" id="SSF46565">
    <property type="entry name" value="Chaperone J-domain"/>
    <property type="match status" value="1"/>
</dbReference>
<dbReference type="GeneID" id="7452472"/>
<dbReference type="Pfam" id="PF00226">
    <property type="entry name" value="DnaJ"/>
    <property type="match status" value="1"/>
</dbReference>
<dbReference type="RefSeq" id="XP_002288005.1">
    <property type="nucleotide sequence ID" value="XM_002287969.1"/>
</dbReference>
<dbReference type="EMBL" id="CM000639">
    <property type="protein sequence ID" value="EED95448.1"/>
    <property type="molecule type" value="Genomic_DNA"/>
</dbReference>
<dbReference type="InterPro" id="IPR036869">
    <property type="entry name" value="J_dom_sf"/>
</dbReference>
<dbReference type="KEGG" id="tps:THAPSDRAFT_32181"/>
<keyword evidence="3" id="KW-1185">Reference proteome</keyword>
<dbReference type="InParanoid" id="B8BVE7"/>
<evidence type="ECO:0000313" key="2">
    <source>
        <dbReference type="EMBL" id="EED95448.1"/>
    </source>
</evidence>
<dbReference type="PRINTS" id="PR00625">
    <property type="entry name" value="JDOMAIN"/>
</dbReference>
<gene>
    <name evidence="2" type="ORF">THAPSDRAFT_32181</name>
</gene>
<dbReference type="InterPro" id="IPR001623">
    <property type="entry name" value="DnaJ_domain"/>
</dbReference>
<evidence type="ECO:0000313" key="3">
    <source>
        <dbReference type="Proteomes" id="UP000001449"/>
    </source>
</evidence>
<feature type="non-terminal residue" evidence="2">
    <location>
        <position position="102"/>
    </location>
</feature>
<dbReference type="HOGENOM" id="CLU_017633_18_0_1"/>
<dbReference type="STRING" id="35128.B8BVE7"/>
<dbReference type="InterPro" id="IPR018253">
    <property type="entry name" value="DnaJ_domain_CS"/>
</dbReference>
<dbReference type="SMART" id="SM00271">
    <property type="entry name" value="DnaJ"/>
    <property type="match status" value="1"/>
</dbReference>